<dbReference type="EMBL" id="VOBR01000022">
    <property type="protein sequence ID" value="TWP48097.1"/>
    <property type="molecule type" value="Genomic_DNA"/>
</dbReference>
<protein>
    <submittedName>
        <fullName evidence="1">DUF2199 domain-containing protein</fullName>
    </submittedName>
</protein>
<evidence type="ECO:0000313" key="1">
    <source>
        <dbReference type="EMBL" id="TWP48097.1"/>
    </source>
</evidence>
<gene>
    <name evidence="1" type="ORF">FKR81_29385</name>
</gene>
<keyword evidence="2" id="KW-1185">Reference proteome</keyword>
<dbReference type="Proteomes" id="UP000316639">
    <property type="component" value="Unassembled WGS sequence"/>
</dbReference>
<dbReference type="AlphaFoldDB" id="A0A563ELS2"/>
<reference evidence="1 2" key="1">
    <citation type="submission" date="2019-07" db="EMBL/GenBank/DDBJ databases">
        <title>Lentzea xizangensis sp. nov., isolated from Qinghai-Tibetan Plateau Soils.</title>
        <authorList>
            <person name="Huang J."/>
        </authorList>
    </citation>
    <scope>NUCLEOTIDE SEQUENCE [LARGE SCALE GENOMIC DNA]</scope>
    <source>
        <strain evidence="1 2">FXJ1.1311</strain>
    </source>
</reference>
<evidence type="ECO:0000313" key="2">
    <source>
        <dbReference type="Proteomes" id="UP000316639"/>
    </source>
</evidence>
<dbReference type="Pfam" id="PF09965">
    <property type="entry name" value="DUF2199"/>
    <property type="match status" value="1"/>
</dbReference>
<sequence length="169" mass="19262">MSNTLGFECTRCAQRHDGMPLAYTAAAPAYWRPEFAHDPGSVLGDEQCVINDEHFFVRGRIVLPVLDADEDFEWGVWVSLSEANYDRMGEIWHDEDRVNEPPYFGWLSTELLVYDLSTLNLKTNLHTQRVGIRPLIELEPTDHPLAVEQRTGITLDRVQAISERVLHGA</sequence>
<accession>A0A563ELS2</accession>
<dbReference type="OrthoDB" id="4404538at2"/>
<dbReference type="InterPro" id="IPR018697">
    <property type="entry name" value="DUF2199"/>
</dbReference>
<organism evidence="1 2">
    <name type="scientific">Lentzea tibetensis</name>
    <dbReference type="NCBI Taxonomy" id="2591470"/>
    <lineage>
        <taxon>Bacteria</taxon>
        <taxon>Bacillati</taxon>
        <taxon>Actinomycetota</taxon>
        <taxon>Actinomycetes</taxon>
        <taxon>Pseudonocardiales</taxon>
        <taxon>Pseudonocardiaceae</taxon>
        <taxon>Lentzea</taxon>
    </lineage>
</organism>
<proteinExistence type="predicted"/>
<name>A0A563ELS2_9PSEU</name>
<comment type="caution">
    <text evidence="1">The sequence shown here is derived from an EMBL/GenBank/DDBJ whole genome shotgun (WGS) entry which is preliminary data.</text>
</comment>
<dbReference type="RefSeq" id="WP_146356702.1">
    <property type="nucleotide sequence ID" value="NZ_VOBR01000022.1"/>
</dbReference>